<dbReference type="EMBL" id="CM000135">
    <property type="protein sequence ID" value="EEC67276.1"/>
    <property type="molecule type" value="Genomic_DNA"/>
</dbReference>
<sequence>MDYSICICISKLLGNHEKDSRESLTARDDAHAVEKPEKKISWLLILEMFFANAASSVGTVGFVWATVVLLGGFVTKLNPVDFWFITILSFFQAIRIIGGDWNAEQKIICDLLISTDSFKTNSGKGNRKKSKFGSLLQCSKDKLARVVACCTPKSLDYSTLLSLGRNLCKTSASIVRLLRFIVPMVWIALSFPHLLLQSFGDIGRSAEDINMKAALNLYYGLAVGQAMLSFIAINYSYSRSKLLEDVAKAYGLNNPEDKSCHKTMDLYYRHVKRICRDEGIAKTLNMSLVTFAVKSLTSSDQEAQKAGLTILHSLLEAGSCSSKEALLAVRDSPDATESLSGMIASTSDDEMLTRKMAAFVMSRLGIHLRVPEVPFAMRAVCTLLETRDGDQVTPYAAYVKLTDRGLKTLEQLSCNTCNLSVIHSSHELMAKLTGFMHAAALSDSFAFRKANCAVTVFSRLAACTGIQGIDTRHDILENAFLLSNIQEILQCSTTSYLLREGVIGIVDGFALNAASRDCGSTRKLSVMLLGVFCSRDERINEVQVQLAAGRALARLTTESQNNCHAIIRQQGDLQAFKSMLSGQHGTFRRVVVANILKNLCAYAKPDSDCQYSMQKFSVDNISMALRTMYQTDNLIGEDMEAFLGLVLQFSKLLCATDFIEAVNGNGIGLRNFVQKLKLILKQANSHRTEANVHPGIRRSAIEQVIWMAQLEPELHCIDHFIDCEMRDDLVMAQQTARRAWQENFKLSSGGVPVLEYEESLRSVASRALKLIPGEHNAR</sequence>
<protein>
    <submittedName>
        <fullName evidence="2">Uncharacterized protein</fullName>
    </submittedName>
</protein>
<dbReference type="PANTHER" id="PTHR33115:SF50">
    <property type="entry name" value="ARM REPEAT SUPERFAMILY PROTEIN"/>
    <property type="match status" value="1"/>
</dbReference>
<gene>
    <name evidence="2" type="ORF">OsI_34253</name>
</gene>
<dbReference type="Gramene" id="BGIOSGA033244-TA">
    <property type="protein sequence ID" value="BGIOSGA033244-PA"/>
    <property type="gene ID" value="BGIOSGA033244"/>
</dbReference>
<keyword evidence="3" id="KW-1185">Reference proteome</keyword>
<reference evidence="2 3" key="1">
    <citation type="journal article" date="2005" name="PLoS Biol.">
        <title>The genomes of Oryza sativa: a history of duplications.</title>
        <authorList>
            <person name="Yu J."/>
            <person name="Wang J."/>
            <person name="Lin W."/>
            <person name="Li S."/>
            <person name="Li H."/>
            <person name="Zhou J."/>
            <person name="Ni P."/>
            <person name="Dong W."/>
            <person name="Hu S."/>
            <person name="Zeng C."/>
            <person name="Zhang J."/>
            <person name="Zhang Y."/>
            <person name="Li R."/>
            <person name="Xu Z."/>
            <person name="Li S."/>
            <person name="Li X."/>
            <person name="Zheng H."/>
            <person name="Cong L."/>
            <person name="Lin L."/>
            <person name="Yin J."/>
            <person name="Geng J."/>
            <person name="Li G."/>
            <person name="Shi J."/>
            <person name="Liu J."/>
            <person name="Lv H."/>
            <person name="Li J."/>
            <person name="Wang J."/>
            <person name="Deng Y."/>
            <person name="Ran L."/>
            <person name="Shi X."/>
            <person name="Wang X."/>
            <person name="Wu Q."/>
            <person name="Li C."/>
            <person name="Ren X."/>
            <person name="Wang J."/>
            <person name="Wang X."/>
            <person name="Li D."/>
            <person name="Liu D."/>
            <person name="Zhang X."/>
            <person name="Ji Z."/>
            <person name="Zhao W."/>
            <person name="Sun Y."/>
            <person name="Zhang Z."/>
            <person name="Bao J."/>
            <person name="Han Y."/>
            <person name="Dong L."/>
            <person name="Ji J."/>
            <person name="Chen P."/>
            <person name="Wu S."/>
            <person name="Liu J."/>
            <person name="Xiao Y."/>
            <person name="Bu D."/>
            <person name="Tan J."/>
            <person name="Yang L."/>
            <person name="Ye C."/>
            <person name="Zhang J."/>
            <person name="Xu J."/>
            <person name="Zhou Y."/>
            <person name="Yu Y."/>
            <person name="Zhang B."/>
            <person name="Zhuang S."/>
            <person name="Wei H."/>
            <person name="Liu B."/>
            <person name="Lei M."/>
            <person name="Yu H."/>
            <person name="Li Y."/>
            <person name="Xu H."/>
            <person name="Wei S."/>
            <person name="He X."/>
            <person name="Fang L."/>
            <person name="Zhang Z."/>
            <person name="Zhang Y."/>
            <person name="Huang X."/>
            <person name="Su Z."/>
            <person name="Tong W."/>
            <person name="Li J."/>
            <person name="Tong Z."/>
            <person name="Li S."/>
            <person name="Ye J."/>
            <person name="Wang L."/>
            <person name="Fang L."/>
            <person name="Lei T."/>
            <person name="Chen C."/>
            <person name="Chen H."/>
            <person name="Xu Z."/>
            <person name="Li H."/>
            <person name="Huang H."/>
            <person name="Zhang F."/>
            <person name="Xu H."/>
            <person name="Li N."/>
            <person name="Zhao C."/>
            <person name="Li S."/>
            <person name="Dong L."/>
            <person name="Huang Y."/>
            <person name="Li L."/>
            <person name="Xi Y."/>
            <person name="Qi Q."/>
            <person name="Li W."/>
            <person name="Zhang B."/>
            <person name="Hu W."/>
            <person name="Zhang Y."/>
            <person name="Tian X."/>
            <person name="Jiao Y."/>
            <person name="Liang X."/>
            <person name="Jin J."/>
            <person name="Gao L."/>
            <person name="Zheng W."/>
            <person name="Hao B."/>
            <person name="Liu S."/>
            <person name="Wang W."/>
            <person name="Yuan L."/>
            <person name="Cao M."/>
            <person name="McDermott J."/>
            <person name="Samudrala R."/>
            <person name="Wang J."/>
            <person name="Wong G.K."/>
            <person name="Yang H."/>
        </authorList>
    </citation>
    <scope>NUCLEOTIDE SEQUENCE [LARGE SCALE GENOMIC DNA]</scope>
    <source>
        <strain evidence="3">cv. 93-11</strain>
    </source>
</reference>
<feature type="transmembrane region" description="Helical" evidence="1">
    <location>
        <begin position="49"/>
        <end position="74"/>
    </location>
</feature>
<keyword evidence="1" id="KW-0812">Transmembrane</keyword>
<dbReference type="OMA" id="ENCEAQH"/>
<dbReference type="PANTHER" id="PTHR33115">
    <property type="entry name" value="ARM REPEAT SUPERFAMILY PROTEIN"/>
    <property type="match status" value="1"/>
</dbReference>
<dbReference type="STRING" id="39946.B8BHS4"/>
<evidence type="ECO:0000313" key="2">
    <source>
        <dbReference type="EMBL" id="EEC67276.1"/>
    </source>
</evidence>
<dbReference type="SUPFAM" id="SSF48371">
    <property type="entry name" value="ARM repeat"/>
    <property type="match status" value="1"/>
</dbReference>
<evidence type="ECO:0000313" key="3">
    <source>
        <dbReference type="Proteomes" id="UP000007015"/>
    </source>
</evidence>
<name>B8BHS4_ORYSI</name>
<proteinExistence type="predicted"/>
<evidence type="ECO:0000256" key="1">
    <source>
        <dbReference type="SAM" id="Phobius"/>
    </source>
</evidence>
<dbReference type="AlphaFoldDB" id="B8BHS4"/>
<accession>B8BHS4</accession>
<dbReference type="Gene3D" id="1.25.10.10">
    <property type="entry name" value="Leucine-rich Repeat Variant"/>
    <property type="match status" value="1"/>
</dbReference>
<feature type="transmembrane region" description="Helical" evidence="1">
    <location>
        <begin position="216"/>
        <end position="235"/>
    </location>
</feature>
<organism evidence="2 3">
    <name type="scientific">Oryza sativa subsp. indica</name>
    <name type="common">Rice</name>
    <dbReference type="NCBI Taxonomy" id="39946"/>
    <lineage>
        <taxon>Eukaryota</taxon>
        <taxon>Viridiplantae</taxon>
        <taxon>Streptophyta</taxon>
        <taxon>Embryophyta</taxon>
        <taxon>Tracheophyta</taxon>
        <taxon>Spermatophyta</taxon>
        <taxon>Magnoliopsida</taxon>
        <taxon>Liliopsida</taxon>
        <taxon>Poales</taxon>
        <taxon>Poaceae</taxon>
        <taxon>BOP clade</taxon>
        <taxon>Oryzoideae</taxon>
        <taxon>Oryzeae</taxon>
        <taxon>Oryzinae</taxon>
        <taxon>Oryza</taxon>
        <taxon>Oryza sativa</taxon>
    </lineage>
</organism>
<feature type="transmembrane region" description="Helical" evidence="1">
    <location>
        <begin position="80"/>
        <end position="98"/>
    </location>
</feature>
<dbReference type="Proteomes" id="UP000007015">
    <property type="component" value="Chromosome 10"/>
</dbReference>
<keyword evidence="1" id="KW-1133">Transmembrane helix</keyword>
<dbReference type="InterPro" id="IPR016024">
    <property type="entry name" value="ARM-type_fold"/>
</dbReference>
<dbReference type="HOGENOM" id="CLU_006857_2_1_1"/>
<keyword evidence="1" id="KW-0472">Membrane</keyword>
<dbReference type="InterPro" id="IPR011989">
    <property type="entry name" value="ARM-like"/>
</dbReference>